<name>A0A8T0AWV0_SILME</name>
<organism evidence="2 3">
    <name type="scientific">Silurus meridionalis</name>
    <name type="common">Southern catfish</name>
    <name type="synonym">Silurus soldatovi meridionalis</name>
    <dbReference type="NCBI Taxonomy" id="175797"/>
    <lineage>
        <taxon>Eukaryota</taxon>
        <taxon>Metazoa</taxon>
        <taxon>Chordata</taxon>
        <taxon>Craniata</taxon>
        <taxon>Vertebrata</taxon>
        <taxon>Euteleostomi</taxon>
        <taxon>Actinopterygii</taxon>
        <taxon>Neopterygii</taxon>
        <taxon>Teleostei</taxon>
        <taxon>Ostariophysi</taxon>
        <taxon>Siluriformes</taxon>
        <taxon>Siluridae</taxon>
        <taxon>Silurus</taxon>
    </lineage>
</organism>
<feature type="region of interest" description="Disordered" evidence="1">
    <location>
        <begin position="997"/>
        <end position="1024"/>
    </location>
</feature>
<dbReference type="GO" id="GO:1904158">
    <property type="term" value="P:axonemal central apparatus assembly"/>
    <property type="evidence" value="ECO:0007669"/>
    <property type="project" value="TreeGrafter"/>
</dbReference>
<evidence type="ECO:0000313" key="2">
    <source>
        <dbReference type="EMBL" id="KAF7695733.1"/>
    </source>
</evidence>
<proteinExistence type="predicted"/>
<keyword evidence="3" id="KW-1185">Reference proteome</keyword>
<evidence type="ECO:0008006" key="4">
    <source>
        <dbReference type="Google" id="ProtNLM"/>
    </source>
</evidence>
<dbReference type="Proteomes" id="UP000606274">
    <property type="component" value="Unassembled WGS sequence"/>
</dbReference>
<feature type="compositionally biased region" description="Basic and acidic residues" evidence="1">
    <location>
        <begin position="458"/>
        <end position="476"/>
    </location>
</feature>
<comment type="caution">
    <text evidence="2">The sequence shown here is derived from an EMBL/GenBank/DDBJ whole genome shotgun (WGS) entry which is preliminary data.</text>
</comment>
<dbReference type="GO" id="GO:0003351">
    <property type="term" value="P:epithelial cilium movement involved in extracellular fluid movement"/>
    <property type="evidence" value="ECO:0007669"/>
    <property type="project" value="TreeGrafter"/>
</dbReference>
<sequence length="1024" mass="115198">MRALSHAVQQPLRRLFSLVSWENLLQKVSGKGSKGKKAPPPRVETKLKRRGEETCNYIDDEPDDGPQHYVLMTGFHQPSLISALDSIGVHVSNVIRLKSDSSQISHVAQEEGNTETTEEQELLVGVRERQQDLSVFWDQLDGVLNSAGFQSRLSDVARLDYTVGQNLLSRDLTKSAEMQEVGVAIFEGMACLVYDCLDWRRQHEHYLNTMRLINIPNIYTPVHNIPPDAPTEVVSVRIKSEERSDVDMRLYTDLLDRIPLYCVSVPLILHCLLEQVVLSEQEVSGGSDGRSDPERDLIVYMMESVKPQCEQECSELMEHFGLNGDNGESKDRSPALLHHHDERSKRLYNIPVLDGLDAVSAEECMMKKSCVFNTLMFKHTNTNNLHTARRHELLYHCSTDSLSSADAQRFLQLCVFESMPLTTVDECSTHTLVTPHTVLPWDDPMTFSHSVYCGEDTTHGEHKNTSTHTESTDTDVKPSSGVGAEEVEPISKVELKQQVEMTGGSWCTTTPSGVRIRTIRGERVEENPVLTFYSTDPHTHSVMMTRDDGVMCVSGKHKVAVDHADGTRIISSLQQRETQSLQNSGSSDGGRRSRVKVEKSGFATVIMNCEEKSGKVLFRDGTTISATAHGSYRVSLPDGGCLSVCKDGVAVYSSTGPEGEQRGRYIMSHTNGLVCELTDSDGNNYQVTAEGRVSITHTHTDTETQHNTCLSTHPPRLFMVYADGSAVEFLSSQTVDKILQENTHPSVAVIREAIPHTHDAFEITILKPFSDLSSYWLSPTHLDDIIPANLRSRRWDTFPSSEVKTRGTPFGMSLGRDLELKNRTTRGSDPTPPLLQNPKTLVIRRIIEHTPFTQQQQQHLQHNLLLYINKLLQREKLKDEMKLKDPKTVLEKLHITDLHLLQSHSDSSADAPSPLSMHSLYSQAVGVSDSPLSNQHDDQHGIPSKQQRKSEWENRIHQHRLELQEELRHRSALRNRIIMQYFHPEVQDLIRSIQQKPRLTTSSPTLPSLPKRRDAGLQNFSNSM</sequence>
<feature type="compositionally biased region" description="Low complexity" evidence="1">
    <location>
        <begin position="999"/>
        <end position="1009"/>
    </location>
</feature>
<dbReference type="GO" id="GO:1990716">
    <property type="term" value="C:axonemal central apparatus"/>
    <property type="evidence" value="ECO:0007669"/>
    <property type="project" value="TreeGrafter"/>
</dbReference>
<feature type="region of interest" description="Disordered" evidence="1">
    <location>
        <begin position="575"/>
        <end position="595"/>
    </location>
</feature>
<feature type="region of interest" description="Disordered" evidence="1">
    <location>
        <begin position="927"/>
        <end position="952"/>
    </location>
</feature>
<dbReference type="GO" id="GO:0005576">
    <property type="term" value="C:extracellular region"/>
    <property type="evidence" value="ECO:0007669"/>
    <property type="project" value="GOC"/>
</dbReference>
<gene>
    <name evidence="2" type="ORF">HF521_007456</name>
</gene>
<dbReference type="AlphaFoldDB" id="A0A8T0AWV0"/>
<accession>A0A8T0AWV0</accession>
<protein>
    <recommendedName>
        <fullName evidence="4">Sperm-associated antigen 17</fullName>
    </recommendedName>
</protein>
<dbReference type="EMBL" id="JABFDY010000017">
    <property type="protein sequence ID" value="KAF7695733.1"/>
    <property type="molecule type" value="Genomic_DNA"/>
</dbReference>
<evidence type="ECO:0000313" key="3">
    <source>
        <dbReference type="Proteomes" id="UP000606274"/>
    </source>
</evidence>
<evidence type="ECO:0000256" key="1">
    <source>
        <dbReference type="SAM" id="MobiDB-lite"/>
    </source>
</evidence>
<feature type="region of interest" description="Disordered" evidence="1">
    <location>
        <begin position="458"/>
        <end position="486"/>
    </location>
</feature>
<dbReference type="PANTHER" id="PTHR21963:SF1">
    <property type="entry name" value="SPERM-ASSOCIATED ANTIGEN 17"/>
    <property type="match status" value="1"/>
</dbReference>
<dbReference type="InterPro" id="IPR026173">
    <property type="entry name" value="SPAG17"/>
</dbReference>
<dbReference type="PANTHER" id="PTHR21963">
    <property type="entry name" value="PF6"/>
    <property type="match status" value="1"/>
</dbReference>
<reference evidence="2" key="1">
    <citation type="submission" date="2020-08" db="EMBL/GenBank/DDBJ databases">
        <title>Chromosome-level assembly of Southern catfish (Silurus meridionalis) provides insights into visual adaptation to the nocturnal and benthic lifestyles.</title>
        <authorList>
            <person name="Zhang Y."/>
            <person name="Wang D."/>
            <person name="Peng Z."/>
        </authorList>
    </citation>
    <scope>NUCLEOTIDE SEQUENCE</scope>
    <source>
        <strain evidence="2">SWU-2019-XX</strain>
        <tissue evidence="2">Muscle</tissue>
    </source>
</reference>